<reference evidence="2 3" key="1">
    <citation type="submission" date="2016-11" db="EMBL/GenBank/DDBJ databases">
        <authorList>
            <person name="Jaros S."/>
            <person name="Januszkiewicz K."/>
            <person name="Wedrychowicz H."/>
        </authorList>
    </citation>
    <scope>NUCLEOTIDE SEQUENCE [LARGE SCALE GENOMIC DNA]</scope>
    <source>
        <strain evidence="2 3">DSM 18899</strain>
    </source>
</reference>
<gene>
    <name evidence="2" type="ORF">SAMN02745887_01138</name>
</gene>
<accession>A0A1K2HBH6</accession>
<dbReference type="EMBL" id="FPKR01000004">
    <property type="protein sequence ID" value="SFZ74160.1"/>
    <property type="molecule type" value="Genomic_DNA"/>
</dbReference>
<evidence type="ECO:0000313" key="3">
    <source>
        <dbReference type="Proteomes" id="UP000186513"/>
    </source>
</evidence>
<sequence>MPPTLHLRLALAGLCALGAQAQEQVRCAVDYGGEVRNLSAGPSADPYQVGSTAIGSYFLFRIVFETVPRETAAIKLYTYADRDEGPTLIHQASYPYPLRSQSGRYGFTGLQTVYEPMRDGELQYWCHLEGK</sequence>
<keyword evidence="1" id="KW-0732">Signal</keyword>
<dbReference type="AlphaFoldDB" id="A0A1K2HBH6"/>
<evidence type="ECO:0000313" key="2">
    <source>
        <dbReference type="EMBL" id="SFZ74160.1"/>
    </source>
</evidence>
<organism evidence="2 3">
    <name type="scientific">Chitinimonas taiwanensis DSM 18899</name>
    <dbReference type="NCBI Taxonomy" id="1121279"/>
    <lineage>
        <taxon>Bacteria</taxon>
        <taxon>Pseudomonadati</taxon>
        <taxon>Pseudomonadota</taxon>
        <taxon>Betaproteobacteria</taxon>
        <taxon>Neisseriales</taxon>
        <taxon>Chitinibacteraceae</taxon>
        <taxon>Chitinimonas</taxon>
    </lineage>
</organism>
<protein>
    <submittedName>
        <fullName evidence="2">Uncharacterized protein</fullName>
    </submittedName>
</protein>
<dbReference type="STRING" id="1121279.SAMN02745887_01138"/>
<dbReference type="OrthoDB" id="6057907at2"/>
<dbReference type="Proteomes" id="UP000186513">
    <property type="component" value="Unassembled WGS sequence"/>
</dbReference>
<keyword evidence="3" id="KW-1185">Reference proteome</keyword>
<dbReference type="RefSeq" id="WP_072427676.1">
    <property type="nucleotide sequence ID" value="NZ_FPKR01000004.1"/>
</dbReference>
<name>A0A1K2HBH6_9NEIS</name>
<evidence type="ECO:0000256" key="1">
    <source>
        <dbReference type="SAM" id="SignalP"/>
    </source>
</evidence>
<feature type="signal peptide" evidence="1">
    <location>
        <begin position="1"/>
        <end position="21"/>
    </location>
</feature>
<proteinExistence type="predicted"/>
<feature type="chain" id="PRO_5012769413" evidence="1">
    <location>
        <begin position="22"/>
        <end position="131"/>
    </location>
</feature>